<accession>A0A846J8X4</accession>
<evidence type="ECO:0000313" key="1">
    <source>
        <dbReference type="EMBL" id="NFJ08293.1"/>
    </source>
</evidence>
<reference evidence="1 2" key="1">
    <citation type="submission" date="2019-04" db="EMBL/GenBank/DDBJ databases">
        <title>Genome sequencing of Clostridium botulinum Groups I-IV and Clostridium butyricum.</title>
        <authorList>
            <person name="Brunt J."/>
            <person name="Van Vliet A.H.M."/>
            <person name="Stringer S.C."/>
            <person name="Carter A.T."/>
            <person name="Peck M.W."/>
        </authorList>
    </citation>
    <scope>NUCLEOTIDE SEQUENCE [LARGE SCALE GENOMIC DNA]</scope>
    <source>
        <strain evidence="1 2">Colworth BL30</strain>
    </source>
</reference>
<evidence type="ECO:0000313" key="2">
    <source>
        <dbReference type="Proteomes" id="UP000480039"/>
    </source>
</evidence>
<protein>
    <recommendedName>
        <fullName evidence="3">Rhoptry protein</fullName>
    </recommendedName>
</protein>
<proteinExistence type="predicted"/>
<comment type="caution">
    <text evidence="1">The sequence shown here is derived from an EMBL/GenBank/DDBJ whole genome shotgun (WGS) entry which is preliminary data.</text>
</comment>
<dbReference type="EMBL" id="SWQE01000003">
    <property type="protein sequence ID" value="NFJ08293.1"/>
    <property type="molecule type" value="Genomic_DNA"/>
</dbReference>
<dbReference type="AlphaFoldDB" id="A0A846J8X4"/>
<evidence type="ECO:0008006" key="3">
    <source>
        <dbReference type="Google" id="ProtNLM"/>
    </source>
</evidence>
<name>A0A846J8X4_CLOBO</name>
<gene>
    <name evidence="1" type="ORF">FC871_07315</name>
</gene>
<dbReference type="Proteomes" id="UP000480039">
    <property type="component" value="Unassembled WGS sequence"/>
</dbReference>
<sequence>MPGISNINNIYNTNTKKISSKLSFDVDEVFAARVIGEGESPEEVILKLIDGWQFKASIEDLKGNLPNGLLNFKVLGFEEGKLILKFLEGNLVEGQQKEQNPIEELLLKENIKLNKEDYALLEKMIKHNIPLTKDNILKVVNLSNFMGKLKNNPQEGDSFIQNYIKGKGIDLQSAKGQEINNVLKGLFNELQTLTEEDLFILLENNVELTEENVKAFKEVFKESSVYNKVNNIDKELNKSGIGNKQIITEKNISDGDTLVKENLQSKTIENGASNRSENVVKNELISTFKTLMATGKEENISIVRDLILEEKDINGILKNFTKEEQEMLGLKPKTENTEATEQSLTTETTKNIKTKPIEVSPNKGQVDSSSIKEQINSKTNEIKDIVKNLIDTLKDTNNSSYDKIIGTLKNNMNNFKMFNTISNEYYYLDLPLNFKENECDCKIIIKDERGKGKKIDSSNVKIATSISTANMDIVDAYITLKNSNMEINIKTIKEWVNLLDKGKNKLIEDMSSMGYNIFIKVEEKVEIFNISNCREFFNDNNLNAIDIKA</sequence>
<organism evidence="1 2">
    <name type="scientific">Clostridium botulinum</name>
    <dbReference type="NCBI Taxonomy" id="1491"/>
    <lineage>
        <taxon>Bacteria</taxon>
        <taxon>Bacillati</taxon>
        <taxon>Bacillota</taxon>
        <taxon>Clostridia</taxon>
        <taxon>Eubacteriales</taxon>
        <taxon>Clostridiaceae</taxon>
        <taxon>Clostridium</taxon>
    </lineage>
</organism>